<sequence length="236" mass="26650">MQSTEKRRLKDFVQFEDSTILWTASLILLKHLQQPQLQQELKGKRVLELGSGLGHLGFGLYKLGSHVTCTERPCELAALQASLEQQKQLRKPPLDAALEHLGATSNAGDSGTSDDPEAGSIQAVSMEWGEQGYLNSPLSTQNTGTFDVIICSELYYLEHLFPEILWTLKKFSRPGTVVWSVFIDRPFSFYFFSLLSDEKVWTVEAIEDFDDLHIDPDTHVYMHRITYTPGQEPSPS</sequence>
<dbReference type="AlphaFoldDB" id="A0A7S3R161"/>
<dbReference type="PANTHER" id="PTHR14614">
    <property type="entry name" value="HEPATOCELLULAR CARCINOMA-ASSOCIATED ANTIGEN"/>
    <property type="match status" value="1"/>
</dbReference>
<dbReference type="InterPro" id="IPR029063">
    <property type="entry name" value="SAM-dependent_MTases_sf"/>
</dbReference>
<name>A0A7S3R161_DUNTE</name>
<accession>A0A7S3R161</accession>
<evidence type="ECO:0000313" key="1">
    <source>
        <dbReference type="EMBL" id="CAE0499056.1"/>
    </source>
</evidence>
<gene>
    <name evidence="1" type="ORF">DTER00134_LOCUS14129</name>
</gene>
<proteinExistence type="predicted"/>
<dbReference type="Pfam" id="PF10294">
    <property type="entry name" value="Methyltransf_16"/>
    <property type="match status" value="1"/>
</dbReference>
<dbReference type="InterPro" id="IPR019410">
    <property type="entry name" value="Methyltransf_16"/>
</dbReference>
<dbReference type="Gene3D" id="3.40.50.150">
    <property type="entry name" value="Vaccinia Virus protein VP39"/>
    <property type="match status" value="1"/>
</dbReference>
<protein>
    <submittedName>
        <fullName evidence="1">Uncharacterized protein</fullName>
    </submittedName>
</protein>
<organism evidence="1">
    <name type="scientific">Dunaliella tertiolecta</name>
    <name type="common">Green alga</name>
    <dbReference type="NCBI Taxonomy" id="3047"/>
    <lineage>
        <taxon>Eukaryota</taxon>
        <taxon>Viridiplantae</taxon>
        <taxon>Chlorophyta</taxon>
        <taxon>core chlorophytes</taxon>
        <taxon>Chlorophyceae</taxon>
        <taxon>CS clade</taxon>
        <taxon>Chlamydomonadales</taxon>
        <taxon>Dunaliellaceae</taxon>
        <taxon>Dunaliella</taxon>
    </lineage>
</organism>
<reference evidence="1" key="1">
    <citation type="submission" date="2021-01" db="EMBL/GenBank/DDBJ databases">
        <authorList>
            <person name="Corre E."/>
            <person name="Pelletier E."/>
            <person name="Niang G."/>
            <person name="Scheremetjew M."/>
            <person name="Finn R."/>
            <person name="Kale V."/>
            <person name="Holt S."/>
            <person name="Cochrane G."/>
            <person name="Meng A."/>
            <person name="Brown T."/>
            <person name="Cohen L."/>
        </authorList>
    </citation>
    <scope>NUCLEOTIDE SEQUENCE</scope>
    <source>
        <strain evidence="1">CCMP1320</strain>
    </source>
</reference>
<dbReference type="SUPFAM" id="SSF53335">
    <property type="entry name" value="S-adenosyl-L-methionine-dependent methyltransferases"/>
    <property type="match status" value="1"/>
</dbReference>
<dbReference type="EMBL" id="HBIP01023589">
    <property type="protein sequence ID" value="CAE0499056.1"/>
    <property type="molecule type" value="Transcribed_RNA"/>
</dbReference>